<comment type="caution">
    <text evidence="1">The sequence shown here is derived from an EMBL/GenBank/DDBJ whole genome shotgun (WGS) entry which is preliminary data.</text>
</comment>
<evidence type="ECO:0000313" key="2">
    <source>
        <dbReference type="Proteomes" id="UP000092256"/>
    </source>
</evidence>
<organism evidence="1 2">
    <name type="scientific">Stenotrophomonas maltophilia</name>
    <name type="common">Pseudomonas maltophilia</name>
    <name type="synonym">Xanthomonas maltophilia</name>
    <dbReference type="NCBI Taxonomy" id="40324"/>
    <lineage>
        <taxon>Bacteria</taxon>
        <taxon>Pseudomonadati</taxon>
        <taxon>Pseudomonadota</taxon>
        <taxon>Gammaproteobacteria</taxon>
        <taxon>Lysobacterales</taxon>
        <taxon>Lysobacteraceae</taxon>
        <taxon>Stenotrophomonas</taxon>
        <taxon>Stenotrophomonas maltophilia group</taxon>
    </lineage>
</organism>
<dbReference type="EMBL" id="LYVJ01000006">
    <property type="protein sequence ID" value="OBU67438.1"/>
    <property type="molecule type" value="Genomic_DNA"/>
</dbReference>
<gene>
    <name evidence="1" type="ORF">A9K58_09665</name>
</gene>
<protein>
    <submittedName>
        <fullName evidence="1">Uncharacterized protein</fullName>
    </submittedName>
</protein>
<reference evidence="1 2" key="1">
    <citation type="submission" date="2016-05" db="EMBL/GenBank/DDBJ databases">
        <title>Draft Genome Sequences of Stenotrophomonas maltophilia Strains Sm32COP, Sm41DVV, Sm46PAILV, SmF3, SmF22, SmSOFb1 and SmCVFa1, Isolated from Different Manures, in France.</title>
        <authorList>
            <person name="Nazaret S."/>
            <person name="Bodilis J."/>
        </authorList>
    </citation>
    <scope>NUCLEOTIDE SEQUENCE [LARGE SCALE GENOMIC DNA]</scope>
    <source>
        <strain evidence="1 2">Sm46PAILV</strain>
    </source>
</reference>
<name>A0A1A6XWV8_STEMA</name>
<sequence>MLEKGMEDERLKAQVVSMEVFKAGRVGQVPPELVQMYDQLTRDQQALARSTTVLLTTVRRALGLPDL</sequence>
<dbReference type="Proteomes" id="UP000092256">
    <property type="component" value="Unassembled WGS sequence"/>
</dbReference>
<proteinExistence type="predicted"/>
<accession>A0A1A6XWV8</accession>
<dbReference type="AlphaFoldDB" id="A0A1A6XWV8"/>
<evidence type="ECO:0000313" key="1">
    <source>
        <dbReference type="EMBL" id="OBU67438.1"/>
    </source>
</evidence>